<gene>
    <name evidence="2" type="ORF">ASJ83_07970</name>
</gene>
<evidence type="ECO:0000256" key="1">
    <source>
        <dbReference type="SAM" id="MobiDB-lite"/>
    </source>
</evidence>
<name>A0AAX0Q8X9_9EURY</name>
<evidence type="ECO:0000313" key="3">
    <source>
        <dbReference type="Proteomes" id="UP000243820"/>
    </source>
</evidence>
<comment type="caution">
    <text evidence="2">The sequence shown here is derived from an EMBL/GenBank/DDBJ whole genome shotgun (WGS) entry which is preliminary data.</text>
</comment>
<evidence type="ECO:0000313" key="2">
    <source>
        <dbReference type="EMBL" id="PAV09331.1"/>
    </source>
</evidence>
<keyword evidence="3" id="KW-1185">Reference proteome</keyword>
<feature type="region of interest" description="Disordered" evidence="1">
    <location>
        <begin position="1"/>
        <end position="21"/>
    </location>
</feature>
<protein>
    <submittedName>
        <fullName evidence="2">Uncharacterized protein</fullName>
    </submittedName>
</protein>
<accession>A0AAX0Q8X9</accession>
<sequence>MTEKSNEKMEESGSNLNSSTHTKICLKMSQVIMETPVEYNGRISTRIPMKKKEWFYRHAKKEGIKPSELQRRIVIKEMNKWREEELEEERRKKERRP</sequence>
<organism evidence="2 3">
    <name type="scientific">Methanocorpusculum parvum</name>
    <dbReference type="NCBI Taxonomy" id="2193"/>
    <lineage>
        <taxon>Archaea</taxon>
        <taxon>Methanobacteriati</taxon>
        <taxon>Methanobacteriota</taxon>
        <taxon>Stenosarchaea group</taxon>
        <taxon>Methanomicrobia</taxon>
        <taxon>Methanomicrobiales</taxon>
        <taxon>Methanocorpusculaceae</taxon>
        <taxon>Methanocorpusculum</taxon>
    </lineage>
</organism>
<dbReference type="EMBL" id="LMVO01000015">
    <property type="protein sequence ID" value="PAV09331.1"/>
    <property type="molecule type" value="Genomic_DNA"/>
</dbReference>
<dbReference type="Proteomes" id="UP000243820">
    <property type="component" value="Unassembled WGS sequence"/>
</dbReference>
<dbReference type="RefSeq" id="WP_095642143.1">
    <property type="nucleotide sequence ID" value="NZ_LMVO01000015.1"/>
</dbReference>
<dbReference type="AlphaFoldDB" id="A0AAX0Q8X9"/>
<reference evidence="2 3" key="1">
    <citation type="journal article" date="2017" name="BMC Genomics">
        <title>Genomic analysis of methanogenic archaea reveals a shift towards energy conservation.</title>
        <authorList>
            <person name="Gilmore S.P."/>
            <person name="Henske J.K."/>
            <person name="Sexton J.A."/>
            <person name="Solomon K.V."/>
            <person name="Seppala S."/>
            <person name="Yoo J.I."/>
            <person name="Huyett L.M."/>
            <person name="Pressman A."/>
            <person name="Cogan J.Z."/>
            <person name="Kivenson V."/>
            <person name="Peng X."/>
            <person name="Tan Y."/>
            <person name="Valentine D.L."/>
            <person name="O'Malley M.A."/>
        </authorList>
    </citation>
    <scope>NUCLEOTIDE SEQUENCE [LARGE SCALE GENOMIC DNA]</scope>
    <source>
        <strain evidence="2 3">XII</strain>
    </source>
</reference>
<feature type="compositionally biased region" description="Basic and acidic residues" evidence="1">
    <location>
        <begin position="1"/>
        <end position="11"/>
    </location>
</feature>
<feature type="compositionally biased region" description="Polar residues" evidence="1">
    <location>
        <begin position="12"/>
        <end position="21"/>
    </location>
</feature>
<proteinExistence type="predicted"/>